<dbReference type="InterPro" id="IPR011679">
    <property type="entry name" value="ERp29_C"/>
</dbReference>
<dbReference type="RefSeq" id="XP_068354967.1">
    <property type="nucleotide sequence ID" value="XM_068493657.1"/>
</dbReference>
<dbReference type="PROSITE" id="PS51352">
    <property type="entry name" value="THIOREDOXIN_2"/>
    <property type="match status" value="1"/>
</dbReference>
<protein>
    <recommendedName>
        <fullName evidence="1">Thioredoxin domain-containing protein</fullName>
    </recommendedName>
</protein>
<dbReference type="AlphaFoldDB" id="A0A1J4JRS0"/>
<dbReference type="InterPro" id="IPR036249">
    <property type="entry name" value="Thioredoxin-like_sf"/>
</dbReference>
<comment type="caution">
    <text evidence="2">The sequence shown here is derived from an EMBL/GenBank/DDBJ whole genome shotgun (WGS) entry which is preliminary data.</text>
</comment>
<dbReference type="InterPro" id="IPR013766">
    <property type="entry name" value="Thioredoxin_domain"/>
</dbReference>
<name>A0A1J4JRS0_9EUKA</name>
<dbReference type="PROSITE" id="PS00194">
    <property type="entry name" value="THIOREDOXIN_1"/>
    <property type="match status" value="1"/>
</dbReference>
<dbReference type="CDD" id="cd02961">
    <property type="entry name" value="PDI_a_family"/>
    <property type="match status" value="2"/>
</dbReference>
<keyword evidence="3" id="KW-1185">Reference proteome</keyword>
<dbReference type="SUPFAM" id="SSF47933">
    <property type="entry name" value="ERP29 C domain-like"/>
    <property type="match status" value="1"/>
</dbReference>
<dbReference type="InterPro" id="IPR017937">
    <property type="entry name" value="Thioredoxin_CS"/>
</dbReference>
<organism evidence="2 3">
    <name type="scientific">Tritrichomonas foetus</name>
    <dbReference type="NCBI Taxonomy" id="1144522"/>
    <lineage>
        <taxon>Eukaryota</taxon>
        <taxon>Metamonada</taxon>
        <taxon>Parabasalia</taxon>
        <taxon>Tritrichomonadida</taxon>
        <taxon>Tritrichomonadidae</taxon>
        <taxon>Tritrichomonas</taxon>
    </lineage>
</organism>
<proteinExistence type="predicted"/>
<dbReference type="Proteomes" id="UP000179807">
    <property type="component" value="Unassembled WGS sequence"/>
</dbReference>
<evidence type="ECO:0000313" key="3">
    <source>
        <dbReference type="Proteomes" id="UP000179807"/>
    </source>
</evidence>
<sequence>MSLEILFIIISEMKQNGNQTNLSIIFNVFLSDFISSDVQPIGYGRLLTLINKRNTSKMLSLLLSAGLSALSFKVLTPDNFDNVVNGPIPTIVRFYTAHRKYSLVLDEQYDLVGQMYEGIDGINVAGINCGKYRHFCYKVGVSMAPVIKLYTRDAVHEYEGGMSHESVSRWATGITGVHPRDLVIALRQPNGRVFKEMLNNTHCVFVMFYNPWCVSCKKFIPHMREVAEAYKYDDRVQIVANDVDLYKFYNWDYDLKSFPDCRLYCKDEPDPITFTGKKTAEDLIDFINDYCGTQRGLNGRLNSEAGVIDDVAQIVEDFLTKGKKPHYINDIELYEGTKYYAWVMREILDKGDDFVFDEKKRLNEMLDAGTLSPDKIDEFQIRVNILGVFASYLE</sequence>
<dbReference type="Gene3D" id="3.40.30.10">
    <property type="entry name" value="Glutaredoxin"/>
    <property type="match status" value="2"/>
</dbReference>
<feature type="domain" description="Thioredoxin" evidence="1">
    <location>
        <begin position="182"/>
        <end position="320"/>
    </location>
</feature>
<reference evidence="2" key="1">
    <citation type="submission" date="2016-10" db="EMBL/GenBank/DDBJ databases">
        <authorList>
            <person name="Benchimol M."/>
            <person name="Almeida L.G."/>
            <person name="Vasconcelos A.T."/>
            <person name="Perreira-Neves A."/>
            <person name="Rosa I.A."/>
            <person name="Tasca T."/>
            <person name="Bogo M.R."/>
            <person name="de Souza W."/>
        </authorList>
    </citation>
    <scope>NUCLEOTIDE SEQUENCE [LARGE SCALE GENOMIC DNA]</scope>
    <source>
        <strain evidence="2">K</strain>
    </source>
</reference>
<dbReference type="Pfam" id="PF07749">
    <property type="entry name" value="ERp29"/>
    <property type="match status" value="1"/>
</dbReference>
<dbReference type="InterPro" id="IPR036356">
    <property type="entry name" value="ERp29_C_sf"/>
</dbReference>
<dbReference type="PANTHER" id="PTHR12211">
    <property type="entry name" value="ENDOPLASMIC RETICULUM PROTEIN ERP29"/>
    <property type="match status" value="1"/>
</dbReference>
<dbReference type="InterPro" id="IPR016855">
    <property type="entry name" value="ERp29"/>
</dbReference>
<dbReference type="GO" id="GO:0005783">
    <property type="term" value="C:endoplasmic reticulum"/>
    <property type="evidence" value="ECO:0007669"/>
    <property type="project" value="InterPro"/>
</dbReference>
<dbReference type="SUPFAM" id="SSF52833">
    <property type="entry name" value="Thioredoxin-like"/>
    <property type="match status" value="2"/>
</dbReference>
<dbReference type="VEuPathDB" id="TrichDB:TRFO_07400"/>
<dbReference type="OrthoDB" id="427280at2759"/>
<dbReference type="GeneID" id="94828361"/>
<evidence type="ECO:0000313" key="2">
    <source>
        <dbReference type="EMBL" id="OHT01831.1"/>
    </source>
</evidence>
<dbReference type="EMBL" id="MLAK01000893">
    <property type="protein sequence ID" value="OHT01831.1"/>
    <property type="molecule type" value="Genomic_DNA"/>
</dbReference>
<accession>A0A1J4JRS0</accession>
<gene>
    <name evidence="2" type="ORF">TRFO_07400</name>
</gene>
<dbReference type="Pfam" id="PF00085">
    <property type="entry name" value="Thioredoxin"/>
    <property type="match status" value="2"/>
</dbReference>
<evidence type="ECO:0000259" key="1">
    <source>
        <dbReference type="PROSITE" id="PS51352"/>
    </source>
</evidence>
<dbReference type="PANTHER" id="PTHR12211:SF0">
    <property type="entry name" value="ENDOPLASMIC RETICULUM RESIDENT PROTEIN 29"/>
    <property type="match status" value="1"/>
</dbReference>
<dbReference type="Gene3D" id="1.20.1150.12">
    <property type="entry name" value="Endoplasmic reticulum resident protein 29, C-terminal domain"/>
    <property type="match status" value="1"/>
</dbReference>